<evidence type="ECO:0000256" key="2">
    <source>
        <dbReference type="ARBA" id="ARBA00022694"/>
    </source>
</evidence>
<evidence type="ECO:0000256" key="1">
    <source>
        <dbReference type="ARBA" id="ARBA00004123"/>
    </source>
</evidence>
<feature type="domain" description="POPLD" evidence="6">
    <location>
        <begin position="539"/>
        <end position="645"/>
    </location>
</feature>
<evidence type="ECO:0000256" key="3">
    <source>
        <dbReference type="ARBA" id="ARBA00023242"/>
    </source>
</evidence>
<evidence type="ECO:0000259" key="6">
    <source>
        <dbReference type="Pfam" id="PF08170"/>
    </source>
</evidence>
<dbReference type="OrthoDB" id="442863at2759"/>
<dbReference type="PANTHER" id="PTHR22731">
    <property type="entry name" value="RIBONUCLEASES P/MRP PROTEIN SUBUNIT POP1"/>
    <property type="match status" value="1"/>
</dbReference>
<keyword evidence="2" id="KW-0819">tRNA processing</keyword>
<sequence>MARDRPGPQGRKQLNKNQIFKRDRVRNARTIRAEAVNFDDHKTPGNESKRDLSESGGMLQINDFISSREYEIKQLQLAMHKSKTAGCTRIFQALPRAMRRRTASHNVKRIPKRMRSRALREMMKNDQEITAKGKSNKGKNGLTTSQLYRAKMSVQLLRLVGKSTSMQLALPEEITASGCHLRTKIRRLRKFIKAGNRDRPQCNNKLGSYDNSAVNRLAPLPRGRIKYLKRQKFFTWLPTHIWNAKRSHMMKRWGYHLAWSPTQKCFRATHRIGGNVSTSDGVLCMDTSFYGTMLISGVGLVQAVSALTAKRALRKKYRDSKTWFEGLAYDVKDTSIILGPLELLWVDENLVLLRLHPAIYTTVFSALRNTFHDDVSIQDCRFALGSIVLKGAKSLAALSSILRSSDQCRSFEQLKSVARVADQSVFPQRTMFAFMCVDPRHLGAPRSITDPRIPTADDIINLQTNFPQEEVAHVLIKLCDPHARNESYKNQQTLKELAQRRRELLGNDPKEGLKNFIPYIADKDPAFPLLIIRRPQNDDWLVIMPWFWLMPLWFQLNRVSRVHNVGLRQVQQLRYERRSLYFPDDYPFTAIGYAENSLYKREAASAKWNRKPPSKRVNFEKIINMHRDHVPAYSGEMGDYFSCDWKLLQILRNGIKYLERNGEIKLCSPERTTQFDANGARSINVINDIFELYKDLSKHESGDTPPICLSNNYVNESSQKSAQLSITETPLQVMPISCTYLERGRSRDNARIYQIPEEHLDYWKRLDKGIFRANGKLEHKVQHPLPSVTDLIGFVTSGSYHLGEGRSVANGYIDAEAASKQSSKYVVIRNVGTNVYRLASWSHVSL</sequence>
<protein>
    <submittedName>
        <fullName evidence="8">ZYBA0S04-00650g1_1</fullName>
    </submittedName>
</protein>
<dbReference type="SUPFAM" id="SSF103025">
    <property type="entry name" value="Folate-binding domain"/>
    <property type="match status" value="1"/>
</dbReference>
<dbReference type="AlphaFoldDB" id="A0A8J2T5A9"/>
<dbReference type="InterPro" id="IPR012590">
    <property type="entry name" value="POPLD_dom"/>
</dbReference>
<dbReference type="Proteomes" id="UP000019375">
    <property type="component" value="Unassembled WGS sequence"/>
</dbReference>
<dbReference type="PANTHER" id="PTHR22731:SF3">
    <property type="entry name" value="RIBONUCLEASES P_MRP PROTEIN SUBUNIT POP1"/>
    <property type="match status" value="1"/>
</dbReference>
<reference evidence="9" key="1">
    <citation type="journal article" date="2013" name="Genome Announc.">
        <title>Genome sequence of the food spoilage yeast Zygosaccharomyces bailii CLIB 213(T).</title>
        <authorList>
            <person name="Galeote V."/>
            <person name="Bigey F."/>
            <person name="Devillers H."/>
            <person name="Neuveglise C."/>
            <person name="Dequin S."/>
        </authorList>
    </citation>
    <scope>NUCLEOTIDE SEQUENCE [LARGE SCALE GENOMIC DNA]</scope>
    <source>
        <strain evidence="9">CLIB 213 / ATCC 58445 / CBS 680 / CCRC 21525 / NBRC 1098 / NCYC 1416 / NRRL Y-2227</strain>
    </source>
</reference>
<dbReference type="InterPro" id="IPR009723">
    <property type="entry name" value="Pop1_N"/>
</dbReference>
<evidence type="ECO:0000256" key="4">
    <source>
        <dbReference type="SAM" id="MobiDB-lite"/>
    </source>
</evidence>
<dbReference type="Pfam" id="PF22770">
    <property type="entry name" value="POP1_C"/>
    <property type="match status" value="1"/>
</dbReference>
<feature type="domain" description="Pop1 N-terminal" evidence="5">
    <location>
        <begin position="64"/>
        <end position="297"/>
    </location>
</feature>
<feature type="domain" description="POP1 C-terminal" evidence="7">
    <location>
        <begin position="785"/>
        <end position="843"/>
    </location>
</feature>
<proteinExistence type="predicted"/>
<evidence type="ECO:0000313" key="9">
    <source>
        <dbReference type="Proteomes" id="UP000019375"/>
    </source>
</evidence>
<dbReference type="Pfam" id="PF06978">
    <property type="entry name" value="POP1_N"/>
    <property type="match status" value="1"/>
</dbReference>
<keyword evidence="9" id="KW-1185">Reference proteome</keyword>
<organism evidence="8 9">
    <name type="scientific">Zygosaccharomyces bailii (strain CLIB 213 / ATCC 58445 / CBS 680 / BCRC 21525 / NBRC 1098 / NCYC 1416 / NRRL Y-2227)</name>
    <dbReference type="NCBI Taxonomy" id="1333698"/>
    <lineage>
        <taxon>Eukaryota</taxon>
        <taxon>Fungi</taxon>
        <taxon>Dikarya</taxon>
        <taxon>Ascomycota</taxon>
        <taxon>Saccharomycotina</taxon>
        <taxon>Saccharomycetes</taxon>
        <taxon>Saccharomycetales</taxon>
        <taxon>Saccharomycetaceae</taxon>
        <taxon>Zygosaccharomyces</taxon>
    </lineage>
</organism>
<feature type="region of interest" description="Disordered" evidence="4">
    <location>
        <begin position="1"/>
        <end position="26"/>
    </location>
</feature>
<dbReference type="EMBL" id="HG316457">
    <property type="protein sequence ID" value="CDF89286.1"/>
    <property type="molecule type" value="Genomic_DNA"/>
</dbReference>
<evidence type="ECO:0000313" key="8">
    <source>
        <dbReference type="EMBL" id="CDF89286.1"/>
    </source>
</evidence>
<evidence type="ECO:0000259" key="7">
    <source>
        <dbReference type="Pfam" id="PF22770"/>
    </source>
</evidence>
<dbReference type="GO" id="GO:0001682">
    <property type="term" value="P:tRNA 5'-leader removal"/>
    <property type="evidence" value="ECO:0007669"/>
    <property type="project" value="InterPro"/>
</dbReference>
<dbReference type="GO" id="GO:0005655">
    <property type="term" value="C:nucleolar ribonuclease P complex"/>
    <property type="evidence" value="ECO:0007669"/>
    <property type="project" value="InterPro"/>
</dbReference>
<dbReference type="InterPro" id="IPR029043">
    <property type="entry name" value="GcvT/YgfZ_C"/>
</dbReference>
<evidence type="ECO:0000259" key="5">
    <source>
        <dbReference type="Pfam" id="PF06978"/>
    </source>
</evidence>
<name>A0A8J2T5A9_ZYGB2</name>
<gene>
    <name evidence="8" type="ORF">BN860_00650g</name>
</gene>
<keyword evidence="3" id="KW-0539">Nucleus</keyword>
<dbReference type="SUPFAM" id="SSF101790">
    <property type="entry name" value="Aminomethyltransferase beta-barrel domain"/>
    <property type="match status" value="1"/>
</dbReference>
<comment type="subcellular location">
    <subcellularLocation>
        <location evidence="1">Nucleus</location>
    </subcellularLocation>
</comment>
<dbReference type="InterPro" id="IPR055079">
    <property type="entry name" value="POP1_C"/>
</dbReference>
<accession>A0A8J2T5A9</accession>
<dbReference type="Pfam" id="PF08170">
    <property type="entry name" value="POPLD"/>
    <property type="match status" value="1"/>
</dbReference>
<dbReference type="GO" id="GO:0000172">
    <property type="term" value="C:ribonuclease MRP complex"/>
    <property type="evidence" value="ECO:0007669"/>
    <property type="project" value="InterPro"/>
</dbReference>
<dbReference type="InterPro" id="IPR039182">
    <property type="entry name" value="Pop1"/>
</dbReference>